<reference evidence="3" key="1">
    <citation type="submission" date="2018-07" db="EMBL/GenBank/DDBJ databases">
        <authorList>
            <consortium name="PulseNet: The National Subtyping Network for Foodborne Disease Surveillance"/>
            <person name="Tarr C.L."/>
            <person name="Trees E."/>
            <person name="Katz L.S."/>
            <person name="Carleton-Romer H.A."/>
            <person name="Stroika S."/>
            <person name="Kucerova Z."/>
            <person name="Roache K.F."/>
            <person name="Sabol A.L."/>
            <person name="Besser J."/>
            <person name="Gerner-Smidt P."/>
        </authorList>
    </citation>
    <scope>NUCLEOTIDE SEQUENCE [LARGE SCALE GENOMIC DNA]</scope>
    <source>
        <strain evidence="3">08-0470</strain>
    </source>
</reference>
<dbReference type="PROSITE" id="PS51782">
    <property type="entry name" value="LYSM"/>
    <property type="match status" value="1"/>
</dbReference>
<dbReference type="Gene3D" id="3.10.350.10">
    <property type="entry name" value="LysM domain"/>
    <property type="match status" value="1"/>
</dbReference>
<dbReference type="PANTHER" id="PTHR33734:SF22">
    <property type="entry name" value="MEMBRANE-BOUND LYTIC MUREIN TRANSGLYCOSYLASE D"/>
    <property type="match status" value="1"/>
</dbReference>
<dbReference type="InterPro" id="IPR018392">
    <property type="entry name" value="LysM"/>
</dbReference>
<protein>
    <submittedName>
        <fullName evidence="3">LysM peptidoglycan-binding domain-containing protein</fullName>
    </submittedName>
</protein>
<dbReference type="AlphaFoldDB" id="A0A5V0IUI3"/>
<accession>A0A5V0IUI3</accession>
<dbReference type="Pfam" id="PF01476">
    <property type="entry name" value="LysM"/>
    <property type="match status" value="1"/>
</dbReference>
<organism evidence="3">
    <name type="scientific">Salmonella enterica</name>
    <name type="common">Salmonella choleraesuis</name>
    <dbReference type="NCBI Taxonomy" id="28901"/>
    <lineage>
        <taxon>Bacteria</taxon>
        <taxon>Pseudomonadati</taxon>
        <taxon>Pseudomonadota</taxon>
        <taxon>Gammaproteobacteria</taxon>
        <taxon>Enterobacterales</taxon>
        <taxon>Enterobacteriaceae</taxon>
        <taxon>Salmonella</taxon>
    </lineage>
</organism>
<comment type="caution">
    <text evidence="3">The sequence shown here is derived from an EMBL/GenBank/DDBJ whole genome shotgun (WGS) entry which is preliminary data.</text>
</comment>
<feature type="region of interest" description="Disordered" evidence="1">
    <location>
        <begin position="325"/>
        <end position="431"/>
    </location>
</feature>
<evidence type="ECO:0000259" key="2">
    <source>
        <dbReference type="PROSITE" id="PS51782"/>
    </source>
</evidence>
<gene>
    <name evidence="3" type="ORF">CBX34_21175</name>
</gene>
<feature type="compositionally biased region" description="Polar residues" evidence="1">
    <location>
        <begin position="398"/>
        <end position="422"/>
    </location>
</feature>
<dbReference type="SUPFAM" id="SSF54106">
    <property type="entry name" value="LysM domain"/>
    <property type="match status" value="1"/>
</dbReference>
<evidence type="ECO:0000256" key="1">
    <source>
        <dbReference type="SAM" id="MobiDB-lite"/>
    </source>
</evidence>
<dbReference type="PANTHER" id="PTHR33734">
    <property type="entry name" value="LYSM DOMAIN-CONTAINING GPI-ANCHORED PROTEIN 2"/>
    <property type="match status" value="1"/>
</dbReference>
<dbReference type="InterPro" id="IPR036779">
    <property type="entry name" value="LysM_dom_sf"/>
</dbReference>
<evidence type="ECO:0000313" key="3">
    <source>
        <dbReference type="EMBL" id="EBS6850100.1"/>
    </source>
</evidence>
<dbReference type="EMBL" id="AAGWGZ010000023">
    <property type="protein sequence ID" value="EBS6850100.1"/>
    <property type="molecule type" value="Genomic_DNA"/>
</dbReference>
<dbReference type="CDD" id="cd00118">
    <property type="entry name" value="LysM"/>
    <property type="match status" value="1"/>
</dbReference>
<proteinExistence type="predicted"/>
<feature type="compositionally biased region" description="Polar residues" evidence="1">
    <location>
        <begin position="379"/>
        <end position="389"/>
    </location>
</feature>
<feature type="compositionally biased region" description="Polar residues" evidence="1">
    <location>
        <begin position="355"/>
        <end position="369"/>
    </location>
</feature>
<name>A0A5V0IUI3_SALER</name>
<feature type="domain" description="LysM" evidence="2">
    <location>
        <begin position="271"/>
        <end position="315"/>
    </location>
</feature>
<sequence>MAHKFISATHNKKTLTAMYKMADGTIYIRKGGTIPWRLQNPGDVRPNKSNASEYLQPLRLAIADTASGQFSMFGSEEDGWETKKKLLRSSLYRDCTVSDMAKVYAPKEDGNDPERYAKEVLAESGVSPSLTMGDTDDATLERVMEAMKKEEGYYNLKETRVEKWVYTTNISVTDGIRPVAGVPFKATLGTCEYSCKTDKYGKLAPIVHKTEGMNIEVKAANAAGEYETAYSAQAGNESKNILLKRNFVQYKAHTLAHNPEPPHEKSQPKPTGYIIQSGDTLSEIAARYEVSVSELTENNGIKDPNKIYPGQRIVIYGKKGTDDPVIAPGHIDGDPVDGPLSPGGWTPDATGGSGSSPAETGGATPSGTGESYPLPPYPESTSGTDSTGHPTVGAGGQKSDSSQTTATPNKPINVPTVGSKNSGRPVAPMGHEQRDAPWMVTAIAKAEKYKGADESIIEQSENFHSLCKVNWIPTMVGRKNAWCASFINYCLQVNNYAMWSEAQRSQDIALKKNKGSFIEIKEPVYGCMMMLPGHVTLMYGLDKNTKGKFIGLGGNQGGVEGVFGGTIRFSSFWLRRARFFLPVGYKSKSDSILGNYDASELNKHFMIQVIDDGNGTE</sequence>
<dbReference type="SMART" id="SM00257">
    <property type="entry name" value="LysM"/>
    <property type="match status" value="1"/>
</dbReference>